<evidence type="ECO:0000256" key="12">
    <source>
        <dbReference type="RuleBase" id="RU003706"/>
    </source>
</evidence>
<reference evidence="14 15" key="1">
    <citation type="submission" date="2020-11" db="EMBL/GenBank/DDBJ databases">
        <title>Corynebacterium sp. ZJ-599.</title>
        <authorList>
            <person name="Zhou J."/>
        </authorList>
    </citation>
    <scope>NUCLEOTIDE SEQUENCE [LARGE SCALE GENOMIC DNA]</scope>
    <source>
        <strain evidence="14 15">ZJ-599</strain>
    </source>
</reference>
<dbReference type="EC" id="2.7.7.24" evidence="4 12"/>
<evidence type="ECO:0000259" key="13">
    <source>
        <dbReference type="Pfam" id="PF00483"/>
    </source>
</evidence>
<dbReference type="NCBIfam" id="TIGR01207">
    <property type="entry name" value="rmlA"/>
    <property type="match status" value="1"/>
</dbReference>
<protein>
    <recommendedName>
        <fullName evidence="5 12">Glucose-1-phosphate thymidylyltransferase</fullName>
        <ecNumber evidence="4 12">2.7.7.24</ecNumber>
    </recommendedName>
</protein>
<dbReference type="InterPro" id="IPR005835">
    <property type="entry name" value="NTP_transferase_dom"/>
</dbReference>
<comment type="function">
    <text evidence="12">Catalyzes the formation of dTDP-glucose, from dTTP and glucose 1-phosphate, as well as its pyrophosphorolysis.</text>
</comment>
<comment type="cofactor">
    <cofactor evidence="1">
        <name>Mg(2+)</name>
        <dbReference type="ChEBI" id="CHEBI:18420"/>
    </cofactor>
</comment>
<evidence type="ECO:0000313" key="14">
    <source>
        <dbReference type="EMBL" id="QPK79369.1"/>
    </source>
</evidence>
<evidence type="ECO:0000256" key="1">
    <source>
        <dbReference type="ARBA" id="ARBA00001946"/>
    </source>
</evidence>
<evidence type="ECO:0000256" key="11">
    <source>
        <dbReference type="ARBA" id="ARBA00055050"/>
    </source>
</evidence>
<accession>A0A7T0KG71</accession>
<dbReference type="KEGG" id="cliz:G7Y31_01200"/>
<dbReference type="GO" id="GO:0019318">
    <property type="term" value="P:hexose metabolic process"/>
    <property type="evidence" value="ECO:0007669"/>
    <property type="project" value="UniProtKB-ARBA"/>
</dbReference>
<evidence type="ECO:0000256" key="10">
    <source>
        <dbReference type="ARBA" id="ARBA00049336"/>
    </source>
</evidence>
<comment type="pathway">
    <text evidence="2">Carbohydrate biosynthesis; dTDP-L-rhamnose biosynthesis.</text>
</comment>
<dbReference type="GO" id="GO:0008879">
    <property type="term" value="F:glucose-1-phosphate thymidylyltransferase activity"/>
    <property type="evidence" value="ECO:0007669"/>
    <property type="project" value="UniProtKB-EC"/>
</dbReference>
<evidence type="ECO:0000313" key="15">
    <source>
        <dbReference type="Proteomes" id="UP000594681"/>
    </source>
</evidence>
<dbReference type="SUPFAM" id="SSF53448">
    <property type="entry name" value="Nucleotide-diphospho-sugar transferases"/>
    <property type="match status" value="1"/>
</dbReference>
<comment type="catalytic activity">
    <reaction evidence="10 12">
        <text>dTTP + alpha-D-glucose 1-phosphate + H(+) = dTDP-alpha-D-glucose + diphosphate</text>
        <dbReference type="Rhea" id="RHEA:15225"/>
        <dbReference type="ChEBI" id="CHEBI:15378"/>
        <dbReference type="ChEBI" id="CHEBI:33019"/>
        <dbReference type="ChEBI" id="CHEBI:37568"/>
        <dbReference type="ChEBI" id="CHEBI:57477"/>
        <dbReference type="ChEBI" id="CHEBI:58601"/>
        <dbReference type="EC" id="2.7.7.24"/>
    </reaction>
</comment>
<comment type="similarity">
    <text evidence="3 12">Belongs to the glucose-1-phosphate thymidylyltransferase family.</text>
</comment>
<keyword evidence="6 12" id="KW-0808">Transferase</keyword>
<dbReference type="InterPro" id="IPR005907">
    <property type="entry name" value="G1P_thy_trans_s"/>
</dbReference>
<keyword evidence="15" id="KW-1185">Reference proteome</keyword>
<dbReference type="PANTHER" id="PTHR43532">
    <property type="entry name" value="GLUCOSE-1-PHOSPHATE THYMIDYLYLTRANSFERASE"/>
    <property type="match status" value="1"/>
</dbReference>
<evidence type="ECO:0000256" key="4">
    <source>
        <dbReference type="ARBA" id="ARBA00012461"/>
    </source>
</evidence>
<dbReference type="GO" id="GO:0000271">
    <property type="term" value="P:polysaccharide biosynthetic process"/>
    <property type="evidence" value="ECO:0007669"/>
    <property type="project" value="UniProtKB-ARBA"/>
</dbReference>
<proteinExistence type="inferred from homology"/>
<dbReference type="InterPro" id="IPR029044">
    <property type="entry name" value="Nucleotide-diphossugar_trans"/>
</dbReference>
<evidence type="ECO:0000256" key="7">
    <source>
        <dbReference type="ARBA" id="ARBA00022695"/>
    </source>
</evidence>
<name>A0A7T0KG71_9CORY</name>
<sequence length="296" mass="31955">MQPTKGIILAGGSGTRLYPITKGISKQLMPIYDKPMVYYPLTTLIQAGIREILIITTPEDSAAFQRLLGDGSQWGLMLHYAVQPRPEGLAQAFLISADFVGDSPVALVLGDNIFDGHGFTAALTQRRETGGTIFAYEVSDPQRYGVVEFAADGRALSIEEKPAQPKSNHAVVGLYFYDNSVLDIAKTIAPSARGELEITAINEEYLRRGQLHVQRMQRGDVWLDTGTIDSMSEAASYVEVLQKRTGAIIGSPEVAAFEAGFITRQALLDLAAPLRKSGYGLYLEAAASDGGVQAPC</sequence>
<organism evidence="14 15">
    <name type="scientific">Corynebacterium lizhenjunii</name>
    <dbReference type="NCBI Taxonomy" id="2709394"/>
    <lineage>
        <taxon>Bacteria</taxon>
        <taxon>Bacillati</taxon>
        <taxon>Actinomycetota</taxon>
        <taxon>Actinomycetes</taxon>
        <taxon>Mycobacteriales</taxon>
        <taxon>Corynebacteriaceae</taxon>
        <taxon>Corynebacterium</taxon>
    </lineage>
</organism>
<evidence type="ECO:0000256" key="5">
    <source>
        <dbReference type="ARBA" id="ARBA00017654"/>
    </source>
</evidence>
<dbReference type="FunFam" id="3.90.550.10:FF:000023">
    <property type="entry name" value="Glucose-1-phosphate thymidylyltransferase"/>
    <property type="match status" value="1"/>
</dbReference>
<evidence type="ECO:0000256" key="9">
    <source>
        <dbReference type="ARBA" id="ARBA00022842"/>
    </source>
</evidence>
<evidence type="ECO:0000256" key="6">
    <source>
        <dbReference type="ARBA" id="ARBA00022679"/>
    </source>
</evidence>
<dbReference type="Proteomes" id="UP000594681">
    <property type="component" value="Chromosome"/>
</dbReference>
<dbReference type="AlphaFoldDB" id="A0A7T0KG71"/>
<evidence type="ECO:0000256" key="8">
    <source>
        <dbReference type="ARBA" id="ARBA00022723"/>
    </source>
</evidence>
<feature type="domain" description="Nucleotidyl transferase" evidence="13">
    <location>
        <begin position="5"/>
        <end position="237"/>
    </location>
</feature>
<dbReference type="RefSeq" id="WP_165011083.1">
    <property type="nucleotide sequence ID" value="NZ_CP064954.1"/>
</dbReference>
<dbReference type="Pfam" id="PF00483">
    <property type="entry name" value="NTP_transferase"/>
    <property type="match status" value="1"/>
</dbReference>
<dbReference type="EMBL" id="CP064954">
    <property type="protein sequence ID" value="QPK79369.1"/>
    <property type="molecule type" value="Genomic_DNA"/>
</dbReference>
<comment type="function">
    <text evidence="11">Catalyzes the conversion of glucose-1-phosphate and dTTP to dTDP-glucose and pyrophosphate. Involved in the biosynthesis of the dTDP-L-rhamnose which is a component of the critical linker, D-N-acetylglucosamine-L-rhamnose disaccharide, which connects the galactan region of arabinogalactan to peptidoglycan via a phosphodiester linkage.</text>
</comment>
<dbReference type="PANTHER" id="PTHR43532:SF1">
    <property type="entry name" value="GLUCOSE-1-PHOSPHATE THYMIDYLYLTRANSFERASE 1"/>
    <property type="match status" value="1"/>
</dbReference>
<evidence type="ECO:0000256" key="2">
    <source>
        <dbReference type="ARBA" id="ARBA00004781"/>
    </source>
</evidence>
<keyword evidence="8 12" id="KW-0479">Metal-binding</keyword>
<dbReference type="Gene3D" id="3.90.550.10">
    <property type="entry name" value="Spore Coat Polysaccharide Biosynthesis Protein SpsA, Chain A"/>
    <property type="match status" value="1"/>
</dbReference>
<dbReference type="CDD" id="cd02538">
    <property type="entry name" value="G1P_TT_short"/>
    <property type="match status" value="1"/>
</dbReference>
<keyword evidence="7 12" id="KW-0548">Nucleotidyltransferase</keyword>
<dbReference type="GO" id="GO:0046872">
    <property type="term" value="F:metal ion binding"/>
    <property type="evidence" value="ECO:0007669"/>
    <property type="project" value="UniProtKB-KW"/>
</dbReference>
<gene>
    <name evidence="14" type="primary">rfbA</name>
    <name evidence="14" type="ORF">G7Y31_01200</name>
</gene>
<keyword evidence="9 12" id="KW-0460">Magnesium</keyword>
<evidence type="ECO:0000256" key="3">
    <source>
        <dbReference type="ARBA" id="ARBA00010480"/>
    </source>
</evidence>